<dbReference type="Pfam" id="PF00569">
    <property type="entry name" value="ZZ"/>
    <property type="match status" value="2"/>
</dbReference>
<evidence type="ECO:0000256" key="3">
    <source>
        <dbReference type="ARBA" id="ARBA00022833"/>
    </source>
</evidence>
<dbReference type="InterPro" id="IPR043145">
    <property type="entry name" value="Znf_ZZ_sf"/>
</dbReference>
<dbReference type="Gene3D" id="2.60.40.10">
    <property type="entry name" value="Immunoglobulins"/>
    <property type="match status" value="1"/>
</dbReference>
<dbReference type="EMBL" id="AVOT02019700">
    <property type="protein sequence ID" value="MBW0507422.1"/>
    <property type="molecule type" value="Genomic_DNA"/>
</dbReference>
<proteinExistence type="predicted"/>
<dbReference type="CDD" id="cd14947">
    <property type="entry name" value="NBR1_like"/>
    <property type="match status" value="1"/>
</dbReference>
<evidence type="ECO:0000256" key="2">
    <source>
        <dbReference type="ARBA" id="ARBA00022771"/>
    </source>
</evidence>
<evidence type="ECO:0000259" key="6">
    <source>
        <dbReference type="PROSITE" id="PS50135"/>
    </source>
</evidence>
<sequence length="1284" mass="145087">MDLVNNHSRINDFDDDHPKSDLEDYLKQLKKNSSSILSKARNYSNFHSSNHPNHHPNHPNQQIKSKSRLTDHHRMLLNRHIKKITTNLSNQSNLNYPIPSIQLPKPSHSSNSILNSSFHLNGSILEFVFKAFQDDDRYLISFQSNHDQLILLIYFLIDPIHPNLITFFQFNSIDAISSASKRNQIDQSIRSLLSHLHPQSNLPQFHAVNIVGSKTSFYMIDQKSKRILPTNHHLSSPFHPLPSNHLIQFWSNDLITSNGLETLKNLILHLRSLNQSTQSSPPRINLSNLSCSTHHSNSNSNISHIDSWRALNHIFNRFIHRGYRISPLWHKTHHILNSSTSTICLVIYDSNSSCPVFIIQHSSIDLLTPQIRHQADQSIRHTLKSLAPICSSPKLFALSLLNHHVRFYTLDTINRSINPKTHSIDPSNHLLPTHYLVNAWNYNIHHIQFKTKILEIFLHLPSSRSNQRLIQSNSNSKNSFNPSNQTLDTLKSDLVDIPSKLIYICNACNQVIKGFRANCKHPNCLDYDLCAHCYQRKHQLHLNHPFALFRSASLFQPNHHSSSNLNNTLKSQKLIHSIPHTAIIHDPCSPTIRGIRKKGSHGSGQDFDLSSNGYIKSLNHHHQQSDQKINNSSLNFSSIKSTPVILVYCDRCHQTLDGFRAKCSHSDCPNYDLCLACYKLRHHFHPMEHSFQYFTISANNNDFITSFYSNLSQSDQLTTNHSSHPTLLNHHATCDLCQKLITGTRWKCLDCVDWDTCQQCLDKVDALHPFHRLVPIMDPSHLTYPPPAQHNLPHPGVTCDGCDKSILGIRYKCLDLQCPDYNLCSHCESSPIPKHDPSHVFVKIRDSQNWKVLVQTLKASAPLTHPLRFIKNPKLMKAHEEDKPCVTQFSNLTNSSGFQVMKSPLDSTSLTHSDKPENVFDGCSIESKALDNHSCLLPSNSPNQPQQGSNTNYNQPGDVIHQLESLSIQPNLKVSKDEALEFANDPSLTSTGFSSSFESMLTSSHKVRTGTIVEIDQSSEPQYNHSASLVSTKLKQPEANLAHDSSKSNPESIDCSRDPQAQFVSDLNLEDGTCVSAGARFTKIWLVQNTSSVSWPKGTMIIFNGGFQNLIQESFPVPSASPNEVVEVSVETLAPDESGGYMQIWRLVCPDGKKFGDRLWINLKVIAGDQVKLDDPETSSLSASVSFNLPKMISIWPHVGPHLGNNVGRINEKGDSTHDHQISTFKEQHTHDCPEDQVSNTSTDFENLSYELNCEADEDQELEEFELVSDSDTSDEPNKSSKLI</sequence>
<comment type="caution">
    <text evidence="7">The sequence shown here is derived from an EMBL/GenBank/DDBJ whole genome shotgun (WGS) entry which is preliminary data.</text>
</comment>
<dbReference type="PANTHER" id="PTHR20930">
    <property type="entry name" value="OVARIAN CARCINOMA ANTIGEN CA125-RELATED"/>
    <property type="match status" value="1"/>
</dbReference>
<feature type="region of interest" description="Disordered" evidence="5">
    <location>
        <begin position="43"/>
        <end position="69"/>
    </location>
</feature>
<dbReference type="PROSITE" id="PS50135">
    <property type="entry name" value="ZF_ZZ_2"/>
    <property type="match status" value="1"/>
</dbReference>
<name>A0A9Q3DX92_9BASI</name>
<evidence type="ECO:0000256" key="1">
    <source>
        <dbReference type="ARBA" id="ARBA00022723"/>
    </source>
</evidence>
<dbReference type="Gene3D" id="3.30.60.90">
    <property type="match status" value="4"/>
</dbReference>
<evidence type="ECO:0000256" key="4">
    <source>
        <dbReference type="PROSITE-ProRule" id="PRU00228"/>
    </source>
</evidence>
<dbReference type="CDD" id="cd02340">
    <property type="entry name" value="ZZ_NBR1_like"/>
    <property type="match status" value="2"/>
</dbReference>
<reference evidence="7" key="1">
    <citation type="submission" date="2021-03" db="EMBL/GenBank/DDBJ databases">
        <title>Draft genome sequence of rust myrtle Austropuccinia psidii MF-1, a brazilian biotype.</title>
        <authorList>
            <person name="Quecine M.C."/>
            <person name="Pachon D.M.R."/>
            <person name="Bonatelli M.L."/>
            <person name="Correr F.H."/>
            <person name="Franceschini L.M."/>
            <person name="Leite T.F."/>
            <person name="Margarido G.R.A."/>
            <person name="Almeida C.A."/>
            <person name="Ferrarezi J.A."/>
            <person name="Labate C.A."/>
        </authorList>
    </citation>
    <scope>NUCLEOTIDE SEQUENCE</scope>
    <source>
        <strain evidence="7">MF-1</strain>
    </source>
</reference>
<accession>A0A9Q3DX92</accession>
<dbReference type="InterPro" id="IPR032350">
    <property type="entry name" value="Nbr1_FW"/>
</dbReference>
<dbReference type="GO" id="GO:0043130">
    <property type="term" value="F:ubiquitin binding"/>
    <property type="evidence" value="ECO:0007669"/>
    <property type="project" value="TreeGrafter"/>
</dbReference>
<dbReference type="InterPro" id="IPR013783">
    <property type="entry name" value="Ig-like_fold"/>
</dbReference>
<evidence type="ECO:0000256" key="5">
    <source>
        <dbReference type="SAM" id="MobiDB-lite"/>
    </source>
</evidence>
<dbReference type="InterPro" id="IPR000433">
    <property type="entry name" value="Znf_ZZ"/>
</dbReference>
<dbReference type="CDD" id="cd02249">
    <property type="entry name" value="ZZ"/>
    <property type="match status" value="1"/>
</dbReference>
<dbReference type="SUPFAM" id="SSF57850">
    <property type="entry name" value="RING/U-box"/>
    <property type="match status" value="4"/>
</dbReference>
<dbReference type="OrthoDB" id="2507445at2759"/>
<keyword evidence="8" id="KW-1185">Reference proteome</keyword>
<feature type="region of interest" description="Disordered" evidence="5">
    <location>
        <begin position="1038"/>
        <end position="1057"/>
    </location>
</feature>
<keyword evidence="3" id="KW-0862">Zinc</keyword>
<keyword evidence="1" id="KW-0479">Metal-binding</keyword>
<dbReference type="Proteomes" id="UP000765509">
    <property type="component" value="Unassembled WGS sequence"/>
</dbReference>
<keyword evidence="2 4" id="KW-0863">Zinc-finger</keyword>
<organism evidence="7 8">
    <name type="scientific">Austropuccinia psidii MF-1</name>
    <dbReference type="NCBI Taxonomy" id="1389203"/>
    <lineage>
        <taxon>Eukaryota</taxon>
        <taxon>Fungi</taxon>
        <taxon>Dikarya</taxon>
        <taxon>Basidiomycota</taxon>
        <taxon>Pucciniomycotina</taxon>
        <taxon>Pucciniomycetes</taxon>
        <taxon>Pucciniales</taxon>
        <taxon>Sphaerophragmiaceae</taxon>
        <taxon>Austropuccinia</taxon>
    </lineage>
</organism>
<protein>
    <recommendedName>
        <fullName evidence="6">ZZ-type domain-containing protein</fullName>
    </recommendedName>
</protein>
<dbReference type="SMART" id="SM00291">
    <property type="entry name" value="ZnF_ZZ"/>
    <property type="match status" value="4"/>
</dbReference>
<dbReference type="GO" id="GO:0000407">
    <property type="term" value="C:phagophore assembly site"/>
    <property type="evidence" value="ECO:0007669"/>
    <property type="project" value="TreeGrafter"/>
</dbReference>
<evidence type="ECO:0000313" key="7">
    <source>
        <dbReference type="EMBL" id="MBW0507422.1"/>
    </source>
</evidence>
<dbReference type="PROSITE" id="PS01357">
    <property type="entry name" value="ZF_ZZ_1"/>
    <property type="match status" value="1"/>
</dbReference>
<feature type="domain" description="ZZ-type" evidence="6">
    <location>
        <begin position="794"/>
        <end position="849"/>
    </location>
</feature>
<feature type="region of interest" description="Disordered" evidence="5">
    <location>
        <begin position="934"/>
        <end position="957"/>
    </location>
</feature>
<feature type="compositionally biased region" description="Polar residues" evidence="5">
    <location>
        <begin position="937"/>
        <end position="955"/>
    </location>
</feature>
<dbReference type="GO" id="GO:0008270">
    <property type="term" value="F:zinc ion binding"/>
    <property type="evidence" value="ECO:0007669"/>
    <property type="project" value="UniProtKB-KW"/>
</dbReference>
<dbReference type="PANTHER" id="PTHR20930:SF0">
    <property type="entry name" value="PROTEIN ILRUN"/>
    <property type="match status" value="1"/>
</dbReference>
<gene>
    <name evidence="7" type="ORF">O181_047137</name>
</gene>
<dbReference type="Pfam" id="PF16158">
    <property type="entry name" value="N_BRCA1_IG"/>
    <property type="match status" value="1"/>
</dbReference>
<dbReference type="GO" id="GO:0016236">
    <property type="term" value="P:macroautophagy"/>
    <property type="evidence" value="ECO:0007669"/>
    <property type="project" value="TreeGrafter"/>
</dbReference>
<evidence type="ECO:0000313" key="8">
    <source>
        <dbReference type="Proteomes" id="UP000765509"/>
    </source>
</evidence>